<sequence length="221" mass="24768">MDLIRVLLVDDHILFRKGLVNILNEESSIDVAGEANNGEEAIEKARELMPDVILMDINMPKCNGLEATRAIKSEMPYVKIVMLTVSDDDEKLFESIKAGAQGYLLKNLEPEDLVVYVTGVMKGETPISGLMATKIFEHFTGGQVSSEPSKVEREKKPLTKREIEVLQLVIKGATNRDIANDLHISENTVKNHLRNIMEKLHMQNRIQAATYALKEGLIRDV</sequence>
<dbReference type="InterPro" id="IPR000792">
    <property type="entry name" value="Tscrpt_reg_LuxR_C"/>
</dbReference>
<evidence type="ECO:0000313" key="9">
    <source>
        <dbReference type="Proteomes" id="UP000094296"/>
    </source>
</evidence>
<dbReference type="PROSITE" id="PS00622">
    <property type="entry name" value="HTH_LUXR_1"/>
    <property type="match status" value="1"/>
</dbReference>
<keyword evidence="4" id="KW-0804">Transcription</keyword>
<evidence type="ECO:0000256" key="4">
    <source>
        <dbReference type="ARBA" id="ARBA00023163"/>
    </source>
</evidence>
<dbReference type="SUPFAM" id="SSF52172">
    <property type="entry name" value="CheY-like"/>
    <property type="match status" value="1"/>
</dbReference>
<keyword evidence="1 5" id="KW-0597">Phosphoprotein</keyword>
<name>A0A1E5G5M9_9FIRM</name>
<dbReference type="SUPFAM" id="SSF46894">
    <property type="entry name" value="C-terminal effector domain of the bipartite response regulators"/>
    <property type="match status" value="1"/>
</dbReference>
<dbReference type="InterPro" id="IPR039420">
    <property type="entry name" value="WalR-like"/>
</dbReference>
<dbReference type="Pfam" id="PF00196">
    <property type="entry name" value="GerE"/>
    <property type="match status" value="1"/>
</dbReference>
<evidence type="ECO:0000256" key="2">
    <source>
        <dbReference type="ARBA" id="ARBA00023015"/>
    </source>
</evidence>
<dbReference type="GO" id="GO:0000160">
    <property type="term" value="P:phosphorelay signal transduction system"/>
    <property type="evidence" value="ECO:0007669"/>
    <property type="project" value="InterPro"/>
</dbReference>
<dbReference type="Proteomes" id="UP000094296">
    <property type="component" value="Unassembled WGS sequence"/>
</dbReference>
<dbReference type="InterPro" id="IPR001789">
    <property type="entry name" value="Sig_transdc_resp-reg_receiver"/>
</dbReference>
<dbReference type="RefSeq" id="WP_069641970.1">
    <property type="nucleotide sequence ID" value="NZ_MIJE01000001.1"/>
</dbReference>
<comment type="caution">
    <text evidence="8">The sequence shown here is derived from an EMBL/GenBank/DDBJ whole genome shotgun (WGS) entry which is preliminary data.</text>
</comment>
<dbReference type="PROSITE" id="PS50043">
    <property type="entry name" value="HTH_LUXR_2"/>
    <property type="match status" value="1"/>
</dbReference>
<dbReference type="Gene3D" id="3.40.50.2300">
    <property type="match status" value="1"/>
</dbReference>
<dbReference type="SMART" id="SM00421">
    <property type="entry name" value="HTH_LUXR"/>
    <property type="match status" value="1"/>
</dbReference>
<dbReference type="CDD" id="cd17535">
    <property type="entry name" value="REC_NarL-like"/>
    <property type="match status" value="1"/>
</dbReference>
<dbReference type="Pfam" id="PF00072">
    <property type="entry name" value="Response_reg"/>
    <property type="match status" value="1"/>
</dbReference>
<keyword evidence="9" id="KW-1185">Reference proteome</keyword>
<dbReference type="PANTHER" id="PTHR43214:SF43">
    <property type="entry name" value="TWO-COMPONENT RESPONSE REGULATOR"/>
    <property type="match status" value="1"/>
</dbReference>
<dbReference type="InterPro" id="IPR058245">
    <property type="entry name" value="NreC/VraR/RcsB-like_REC"/>
</dbReference>
<dbReference type="GO" id="GO:0003677">
    <property type="term" value="F:DNA binding"/>
    <property type="evidence" value="ECO:0007669"/>
    <property type="project" value="UniProtKB-KW"/>
</dbReference>
<evidence type="ECO:0000256" key="3">
    <source>
        <dbReference type="ARBA" id="ARBA00023125"/>
    </source>
</evidence>
<dbReference type="InterPro" id="IPR016032">
    <property type="entry name" value="Sig_transdc_resp-reg_C-effctor"/>
</dbReference>
<dbReference type="STRING" id="766136.BHF68_02035"/>
<accession>A0A1E5G5M9</accession>
<dbReference type="CDD" id="cd06170">
    <property type="entry name" value="LuxR_C_like"/>
    <property type="match status" value="1"/>
</dbReference>
<reference evidence="8 9" key="1">
    <citation type="submission" date="2016-09" db="EMBL/GenBank/DDBJ databases">
        <title>Draft genome sequence for the type strain of Desulfuribacillus alkaliarsenatis AHT28, an obligately anaerobic, sulfidogenic bacterium isolated from Russian soda lake sediments.</title>
        <authorList>
            <person name="Abin C.A."/>
            <person name="Hollibaugh J.T."/>
        </authorList>
    </citation>
    <scope>NUCLEOTIDE SEQUENCE [LARGE SCALE GENOMIC DNA]</scope>
    <source>
        <strain evidence="8 9">AHT28</strain>
    </source>
</reference>
<evidence type="ECO:0000259" key="6">
    <source>
        <dbReference type="PROSITE" id="PS50043"/>
    </source>
</evidence>
<feature type="domain" description="HTH luxR-type" evidence="6">
    <location>
        <begin position="151"/>
        <end position="216"/>
    </location>
</feature>
<feature type="modified residue" description="4-aspartylphosphate" evidence="5">
    <location>
        <position position="56"/>
    </location>
</feature>
<dbReference type="PRINTS" id="PR00038">
    <property type="entry name" value="HTHLUXR"/>
</dbReference>
<dbReference type="OrthoDB" id="9780153at2"/>
<keyword evidence="2" id="KW-0805">Transcription regulation</keyword>
<evidence type="ECO:0000256" key="5">
    <source>
        <dbReference type="PROSITE-ProRule" id="PRU00169"/>
    </source>
</evidence>
<dbReference type="AlphaFoldDB" id="A0A1E5G5M9"/>
<dbReference type="PANTHER" id="PTHR43214">
    <property type="entry name" value="TWO-COMPONENT RESPONSE REGULATOR"/>
    <property type="match status" value="1"/>
</dbReference>
<evidence type="ECO:0000259" key="7">
    <source>
        <dbReference type="PROSITE" id="PS50110"/>
    </source>
</evidence>
<dbReference type="InterPro" id="IPR011006">
    <property type="entry name" value="CheY-like_superfamily"/>
</dbReference>
<feature type="domain" description="Response regulatory" evidence="7">
    <location>
        <begin position="5"/>
        <end position="121"/>
    </location>
</feature>
<dbReference type="PROSITE" id="PS50110">
    <property type="entry name" value="RESPONSE_REGULATORY"/>
    <property type="match status" value="1"/>
</dbReference>
<evidence type="ECO:0000313" key="8">
    <source>
        <dbReference type="EMBL" id="OEF98478.1"/>
    </source>
</evidence>
<evidence type="ECO:0000256" key="1">
    <source>
        <dbReference type="ARBA" id="ARBA00022553"/>
    </source>
</evidence>
<gene>
    <name evidence="8" type="ORF">BHF68_02035</name>
</gene>
<dbReference type="SMART" id="SM00448">
    <property type="entry name" value="REC"/>
    <property type="match status" value="1"/>
</dbReference>
<organism evidence="8 9">
    <name type="scientific">Desulfuribacillus alkaliarsenatis</name>
    <dbReference type="NCBI Taxonomy" id="766136"/>
    <lineage>
        <taxon>Bacteria</taxon>
        <taxon>Bacillati</taxon>
        <taxon>Bacillota</taxon>
        <taxon>Desulfuribacillia</taxon>
        <taxon>Desulfuribacillales</taxon>
        <taxon>Desulfuribacillaceae</taxon>
        <taxon>Desulfuribacillus</taxon>
    </lineage>
</organism>
<proteinExistence type="predicted"/>
<dbReference type="EMBL" id="MIJE01000001">
    <property type="protein sequence ID" value="OEF98478.1"/>
    <property type="molecule type" value="Genomic_DNA"/>
</dbReference>
<keyword evidence="3 8" id="KW-0238">DNA-binding</keyword>
<protein>
    <submittedName>
        <fullName evidence="8">DNA-binding response regulator</fullName>
    </submittedName>
</protein>
<dbReference type="GO" id="GO:0006355">
    <property type="term" value="P:regulation of DNA-templated transcription"/>
    <property type="evidence" value="ECO:0007669"/>
    <property type="project" value="InterPro"/>
</dbReference>